<evidence type="ECO:0000259" key="8">
    <source>
        <dbReference type="PROSITE" id="PS50089"/>
    </source>
</evidence>
<dbReference type="PANTHER" id="PTHR45626">
    <property type="entry name" value="TRANSCRIPTION TERMINATION FACTOR 2-RELATED"/>
    <property type="match status" value="1"/>
</dbReference>
<evidence type="ECO:0000259" key="10">
    <source>
        <dbReference type="PROSITE" id="PS51194"/>
    </source>
</evidence>
<dbReference type="PANTHER" id="PTHR45626:SF16">
    <property type="entry name" value="ATP-DEPENDENT HELICASE ULS1"/>
    <property type="match status" value="1"/>
</dbReference>
<gene>
    <name evidence="11" type="ORF">EPUL_002077</name>
</gene>
<keyword evidence="4" id="KW-0347">Helicase</keyword>
<dbReference type="InterPro" id="IPR001841">
    <property type="entry name" value="Znf_RING"/>
</dbReference>
<dbReference type="CDD" id="cd18008">
    <property type="entry name" value="DEXDc_SHPRH-like"/>
    <property type="match status" value="1"/>
</dbReference>
<dbReference type="PROSITE" id="PS51194">
    <property type="entry name" value="HELICASE_CTER"/>
    <property type="match status" value="1"/>
</dbReference>
<evidence type="ECO:0000256" key="6">
    <source>
        <dbReference type="PROSITE-ProRule" id="PRU00175"/>
    </source>
</evidence>
<keyword evidence="6" id="KW-0479">Metal-binding</keyword>
<dbReference type="SMART" id="SM00184">
    <property type="entry name" value="RING"/>
    <property type="match status" value="1"/>
</dbReference>
<keyword evidence="6" id="KW-0863">Zinc-finger</keyword>
<dbReference type="InterPro" id="IPR049730">
    <property type="entry name" value="SNF2/RAD54-like_C"/>
</dbReference>
<dbReference type="Gene3D" id="3.30.40.10">
    <property type="entry name" value="Zinc/RING finger domain, C3HC4 (zinc finger)"/>
    <property type="match status" value="1"/>
</dbReference>
<feature type="domain" description="Helicase C-terminal" evidence="10">
    <location>
        <begin position="930"/>
        <end position="1074"/>
    </location>
</feature>
<dbReference type="Proteomes" id="UP000237438">
    <property type="component" value="Unassembled WGS sequence"/>
</dbReference>
<feature type="non-terminal residue" evidence="11">
    <location>
        <position position="1084"/>
    </location>
</feature>
<evidence type="ECO:0000256" key="4">
    <source>
        <dbReference type="ARBA" id="ARBA00022806"/>
    </source>
</evidence>
<dbReference type="InterPro" id="IPR027417">
    <property type="entry name" value="P-loop_NTPase"/>
</dbReference>
<evidence type="ECO:0000313" key="11">
    <source>
        <dbReference type="EMBL" id="POS86567.1"/>
    </source>
</evidence>
<dbReference type="CDD" id="cd18793">
    <property type="entry name" value="SF2_C_SNF"/>
    <property type="match status" value="1"/>
</dbReference>
<proteinExistence type="inferred from homology"/>
<evidence type="ECO:0000313" key="12">
    <source>
        <dbReference type="Proteomes" id="UP000237438"/>
    </source>
</evidence>
<feature type="domain" description="RING-type" evidence="8">
    <location>
        <begin position="773"/>
        <end position="827"/>
    </location>
</feature>
<dbReference type="EMBL" id="PEDP01000299">
    <property type="protein sequence ID" value="POS86567.1"/>
    <property type="molecule type" value="Genomic_DNA"/>
</dbReference>
<evidence type="ECO:0000259" key="9">
    <source>
        <dbReference type="PROSITE" id="PS51192"/>
    </source>
</evidence>
<dbReference type="InterPro" id="IPR000330">
    <property type="entry name" value="SNF2_N"/>
</dbReference>
<dbReference type="PROSITE" id="PS50089">
    <property type="entry name" value="ZF_RING_2"/>
    <property type="match status" value="1"/>
</dbReference>
<dbReference type="GO" id="GO:0000724">
    <property type="term" value="P:double-strand break repair via homologous recombination"/>
    <property type="evidence" value="ECO:0007669"/>
    <property type="project" value="TreeGrafter"/>
</dbReference>
<dbReference type="GO" id="GO:0005737">
    <property type="term" value="C:cytoplasm"/>
    <property type="evidence" value="ECO:0007669"/>
    <property type="project" value="TreeGrafter"/>
</dbReference>
<dbReference type="Gene3D" id="3.40.50.10810">
    <property type="entry name" value="Tandem AAA-ATPase domain"/>
    <property type="match status" value="1"/>
</dbReference>
<feature type="compositionally biased region" description="Acidic residues" evidence="7">
    <location>
        <begin position="854"/>
        <end position="879"/>
    </location>
</feature>
<evidence type="ECO:0000256" key="2">
    <source>
        <dbReference type="ARBA" id="ARBA00022741"/>
    </source>
</evidence>
<sequence>MTQEQILNVEEEINLQLALLESLDDSVSDRQELEKEITERLRVLRQQYQNLRKDFNTAVPESSTSNITSHSFPAESIAFNSSLDTQTFDSGISDGLNQSAFVNSHVAQTPQTPQYRKRQYSEYSDSAALSPCHVTKFQRLSLDSLDIDQGSTFQRFPIYNVDELENGCADTLIKQQKEIEERIKREKLDEQYARQLQAEFQDTYSFNLSAHQSSYPRSPIPEQPVTFNTSQSSGNLSREIQQPSVFSLSRWSRGEPSTYERNTAFIDLDDKSDIRSEISLSTESDKEVEVVQSNTISTDVNNYKDEVSFGIESSNFSTQDNLNHLNHQNSSSSSYQPNLSPMYHFKSDHGSPHVGFYLKSIYDNLSGRFYSTDMKKSEMKDECKELAKNIRLDVETRREETPEALVHPLYEHQKIALFWLKSKEESIIKGGILADDMGLGKTISALALIISRPSSTISRKTTLIVGPVALIRQWEREIRVKIKNKWRLSTIIVHGSSKKYGWDDICHYDIVLTTYGTLASEYRRLIKWNETHPGKSLDESILKKNFPLVGPKSRFYRIILDEAQSIKNRNTVSAKACFYLNATYRICLTGTPMMNNIAELYSVVLFLRVKPYNEWSRFNRDFGILSRSYGSEIAIESAMKKLQALLKAILFRRTKNTLIDGKPIISLPPKIEEIQHVVFDDDESAFYNALESKTKIQFNKYLAAGSVGRNYSNILVLLLRLRQACCHPHLIYDFDQASPAESQVEEDEMIRLARSLAPNVIKRLLNCDGAFECPICYDGVENPRIIIPCGHDTCNECLARISDQQALQRASEHEVGKEVVSKCPSCRGPLILSKVIDYISFKKVHILDKKEIDENDVETESDSETQSDDGSETEDEDEGSLNSDLRNFIVSGPKNDQDEANKSAANRKRYMKYLKSRWQPSAKISKCMELVRKFLDEGQKILIFSQFVSLLDLLQVPIEEEKWNCLRYDGSMSADLRYAAVEKFCDSTTHNLMLLSLKAGNAGLNLVAASRVIILDPFWNPFIEMQAVDRAYRIGQQNIVEIHRILIKNTVEDRIVELQEKKRKLVDMALDEGAARSLGRLDEA</sequence>
<keyword evidence="6" id="KW-0862">Zinc</keyword>
<name>A0A2S4PX30_9PEZI</name>
<dbReference type="InterPro" id="IPR001650">
    <property type="entry name" value="Helicase_C-like"/>
</dbReference>
<dbReference type="GO" id="GO:0008270">
    <property type="term" value="F:zinc ion binding"/>
    <property type="evidence" value="ECO:0007669"/>
    <property type="project" value="UniProtKB-KW"/>
</dbReference>
<dbReference type="InterPro" id="IPR050628">
    <property type="entry name" value="SNF2_RAD54_helicase_TF"/>
</dbReference>
<dbReference type="Gene3D" id="3.40.50.300">
    <property type="entry name" value="P-loop containing nucleotide triphosphate hydrolases"/>
    <property type="match status" value="1"/>
</dbReference>
<dbReference type="GO" id="GO:0005524">
    <property type="term" value="F:ATP binding"/>
    <property type="evidence" value="ECO:0007669"/>
    <property type="project" value="UniProtKB-KW"/>
</dbReference>
<dbReference type="GO" id="GO:0005634">
    <property type="term" value="C:nucleus"/>
    <property type="evidence" value="ECO:0007669"/>
    <property type="project" value="TreeGrafter"/>
</dbReference>
<dbReference type="OrthoDB" id="423559at2759"/>
<keyword evidence="3" id="KW-0378">Hydrolase</keyword>
<dbReference type="InterPro" id="IPR013083">
    <property type="entry name" value="Znf_RING/FYVE/PHD"/>
</dbReference>
<keyword evidence="5" id="KW-0067">ATP-binding</keyword>
<dbReference type="GO" id="GO:0016787">
    <property type="term" value="F:hydrolase activity"/>
    <property type="evidence" value="ECO:0007669"/>
    <property type="project" value="UniProtKB-KW"/>
</dbReference>
<comment type="caution">
    <text evidence="11">The sequence shown here is derived from an EMBL/GenBank/DDBJ whole genome shotgun (WGS) entry which is preliminary data.</text>
</comment>
<dbReference type="SMART" id="SM00487">
    <property type="entry name" value="DEXDc"/>
    <property type="match status" value="1"/>
</dbReference>
<dbReference type="GO" id="GO:0008094">
    <property type="term" value="F:ATP-dependent activity, acting on DNA"/>
    <property type="evidence" value="ECO:0007669"/>
    <property type="project" value="TreeGrafter"/>
</dbReference>
<dbReference type="Pfam" id="PF00176">
    <property type="entry name" value="SNF2-rel_dom"/>
    <property type="match status" value="1"/>
</dbReference>
<dbReference type="SMART" id="SM00490">
    <property type="entry name" value="HELICc"/>
    <property type="match status" value="1"/>
</dbReference>
<dbReference type="Pfam" id="PF13923">
    <property type="entry name" value="zf-C3HC4_2"/>
    <property type="match status" value="1"/>
</dbReference>
<dbReference type="AlphaFoldDB" id="A0A2S4PX30"/>
<dbReference type="InterPro" id="IPR038718">
    <property type="entry name" value="SNF2-like_sf"/>
</dbReference>
<evidence type="ECO:0000256" key="7">
    <source>
        <dbReference type="SAM" id="MobiDB-lite"/>
    </source>
</evidence>
<comment type="similarity">
    <text evidence="1">Belongs to the SNF2/RAD54 helicase family.</text>
</comment>
<keyword evidence="2" id="KW-0547">Nucleotide-binding</keyword>
<evidence type="ECO:0000256" key="3">
    <source>
        <dbReference type="ARBA" id="ARBA00022801"/>
    </source>
</evidence>
<evidence type="ECO:0008006" key="13">
    <source>
        <dbReference type="Google" id="ProtNLM"/>
    </source>
</evidence>
<dbReference type="Pfam" id="PF00271">
    <property type="entry name" value="Helicase_C"/>
    <property type="match status" value="1"/>
</dbReference>
<protein>
    <recommendedName>
        <fullName evidence="13">P-loop containing nucleoside triphosphate hydrolase</fullName>
    </recommendedName>
</protein>
<evidence type="ECO:0000256" key="5">
    <source>
        <dbReference type="ARBA" id="ARBA00022840"/>
    </source>
</evidence>
<dbReference type="CDD" id="cd16449">
    <property type="entry name" value="RING-HC"/>
    <property type="match status" value="1"/>
</dbReference>
<keyword evidence="12" id="KW-1185">Reference proteome</keyword>
<organism evidence="11 12">
    <name type="scientific">Erysiphe pulchra</name>
    <dbReference type="NCBI Taxonomy" id="225359"/>
    <lineage>
        <taxon>Eukaryota</taxon>
        <taxon>Fungi</taxon>
        <taxon>Dikarya</taxon>
        <taxon>Ascomycota</taxon>
        <taxon>Pezizomycotina</taxon>
        <taxon>Leotiomycetes</taxon>
        <taxon>Erysiphales</taxon>
        <taxon>Erysiphaceae</taxon>
        <taxon>Erysiphe</taxon>
    </lineage>
</organism>
<dbReference type="InterPro" id="IPR014001">
    <property type="entry name" value="Helicase_ATP-bd"/>
</dbReference>
<reference evidence="11 12" key="1">
    <citation type="submission" date="2017-10" db="EMBL/GenBank/DDBJ databases">
        <title>Development of genomic resources for the powdery mildew, Erysiphe pulchra.</title>
        <authorList>
            <person name="Wadl P.A."/>
            <person name="Mack B.M."/>
            <person name="Moore G."/>
            <person name="Beltz S.B."/>
        </authorList>
    </citation>
    <scope>NUCLEOTIDE SEQUENCE [LARGE SCALE GENOMIC DNA]</scope>
    <source>
        <strain evidence="11">Cflorida</strain>
    </source>
</reference>
<feature type="domain" description="Helicase ATP-binding" evidence="9">
    <location>
        <begin position="422"/>
        <end position="610"/>
    </location>
</feature>
<dbReference type="PROSITE" id="PS51192">
    <property type="entry name" value="HELICASE_ATP_BIND_1"/>
    <property type="match status" value="1"/>
</dbReference>
<dbReference type="STRING" id="225359.A0A2S4PX30"/>
<dbReference type="SUPFAM" id="SSF57850">
    <property type="entry name" value="RING/U-box"/>
    <property type="match status" value="1"/>
</dbReference>
<feature type="region of interest" description="Disordered" evidence="7">
    <location>
        <begin position="854"/>
        <end position="903"/>
    </location>
</feature>
<dbReference type="SUPFAM" id="SSF52540">
    <property type="entry name" value="P-loop containing nucleoside triphosphate hydrolases"/>
    <property type="match status" value="2"/>
</dbReference>
<evidence type="ECO:0000256" key="1">
    <source>
        <dbReference type="ARBA" id="ARBA00007025"/>
    </source>
</evidence>
<accession>A0A2S4PX30</accession>
<dbReference type="GO" id="GO:0004386">
    <property type="term" value="F:helicase activity"/>
    <property type="evidence" value="ECO:0007669"/>
    <property type="project" value="UniProtKB-KW"/>
</dbReference>